<keyword evidence="4" id="KW-0255">Endonuclease</keyword>
<keyword evidence="4" id="KW-0378">Hydrolase</keyword>
<feature type="transmembrane region" description="Helical" evidence="2">
    <location>
        <begin position="91"/>
        <end position="112"/>
    </location>
</feature>
<dbReference type="InterPro" id="IPR036259">
    <property type="entry name" value="MFS_trans_sf"/>
</dbReference>
<dbReference type="GO" id="GO:0006506">
    <property type="term" value="P:GPI anchor biosynthetic process"/>
    <property type="evidence" value="ECO:0007669"/>
    <property type="project" value="TreeGrafter"/>
</dbReference>
<feature type="transmembrane region" description="Helical" evidence="2">
    <location>
        <begin position="186"/>
        <end position="204"/>
    </location>
</feature>
<feature type="transmembrane region" description="Helical" evidence="2">
    <location>
        <begin position="40"/>
        <end position="58"/>
    </location>
</feature>
<feature type="transmembrane region" description="Helical" evidence="2">
    <location>
        <begin position="65"/>
        <end position="85"/>
    </location>
</feature>
<feature type="region of interest" description="Disordered" evidence="1">
    <location>
        <begin position="613"/>
        <end position="649"/>
    </location>
</feature>
<keyword evidence="4" id="KW-0540">Nuclease</keyword>
<dbReference type="GO" id="GO:0016020">
    <property type="term" value="C:membrane"/>
    <property type="evidence" value="ECO:0007669"/>
    <property type="project" value="GOC"/>
</dbReference>
<organism evidence="4 5">
    <name type="scientific">Nocardiopsis metallicus</name>
    <dbReference type="NCBI Taxonomy" id="179819"/>
    <lineage>
        <taxon>Bacteria</taxon>
        <taxon>Bacillati</taxon>
        <taxon>Actinomycetota</taxon>
        <taxon>Actinomycetes</taxon>
        <taxon>Streptosporangiales</taxon>
        <taxon>Nocardiopsidaceae</taxon>
        <taxon>Nocardiopsis</taxon>
    </lineage>
</organism>
<feature type="transmembrane region" description="Helical" evidence="2">
    <location>
        <begin position="339"/>
        <end position="356"/>
    </location>
</feature>
<proteinExistence type="predicted"/>
<feature type="transmembrane region" description="Helical" evidence="2">
    <location>
        <begin position="124"/>
        <end position="142"/>
    </location>
</feature>
<evidence type="ECO:0000259" key="3">
    <source>
        <dbReference type="Pfam" id="PF03372"/>
    </source>
</evidence>
<name>A0A840WAU0_9ACTN</name>
<dbReference type="GO" id="GO:0004527">
    <property type="term" value="F:exonuclease activity"/>
    <property type="evidence" value="ECO:0007669"/>
    <property type="project" value="UniProtKB-KW"/>
</dbReference>
<dbReference type="InterPro" id="IPR051916">
    <property type="entry name" value="GPI-anchor_lipid_remodeler"/>
</dbReference>
<dbReference type="PANTHER" id="PTHR14859">
    <property type="entry name" value="CALCOFLUOR WHITE HYPERSENSITIVE PROTEIN PRECURSOR"/>
    <property type="match status" value="1"/>
</dbReference>
<evidence type="ECO:0000313" key="4">
    <source>
        <dbReference type="EMBL" id="MBB5494160.1"/>
    </source>
</evidence>
<feature type="transmembrane region" description="Helical" evidence="2">
    <location>
        <begin position="273"/>
        <end position="295"/>
    </location>
</feature>
<feature type="transmembrane region" description="Helical" evidence="2">
    <location>
        <begin position="368"/>
        <end position="389"/>
    </location>
</feature>
<sequence length="649" mass="67117">MHQGRLLTTLGTVLLLDVLRVFLPSLITVFGQAGATSPELIGAYALVWFLAPFLFVGLARRVPPLGIALAAGALLAVGRVGLQFTQGGYPQLYLASALVGVGAVWLVCTAMATAADGRLTAHGMMVGVVAGTAASAVIHTALGTVDLVWRAGALAWAAVLVVALAFPVLAARVWRTAAADAAPTRARAWLALGPLLFLAGLYTANPAVAQTVGATPYSAAALSVVAVLSVALAASPRRFTPNPLLPLAVLLAALTTLWLAPQLPNDVPGTLPAWTLAALLLGQLALATCAGWATAGTPEPDALVSPVRTGLLASVGLLLLVVLVFAFYAAYDLHVPNEYVPFAALAVLAAAILPRTRGAATVPDQRRTHQVIAVAAAVALAATVTAPLLRTSGADSGSASGSDTAELRVAAYNVRMGFGMDGRLSVAEQAEVLRELDADVIALSEVDRGWLLNGGHDGLSLLAGHLGMNAYWGPADGPFWGDALLTDLPVTEVRGYPLPDSGPTGAQALAVTMEWADAEVTVISTHLQPEGYDLGNPSARGQFDELLLLADQVRERTSAPVVVAGDLNFEPEEMRLAQSGLLDAFAEVRPFPTMVSGARSDQQIDHVLISEDLAPSDPANPDVPHSDHRPIAVTLTPAGQGRPGHTGEE</sequence>
<accession>A0A840WAU0</accession>
<dbReference type="SUPFAM" id="SSF56219">
    <property type="entry name" value="DNase I-like"/>
    <property type="match status" value="1"/>
</dbReference>
<dbReference type="Gene3D" id="3.60.10.10">
    <property type="entry name" value="Endonuclease/exonuclease/phosphatase"/>
    <property type="match status" value="1"/>
</dbReference>
<keyword evidence="2" id="KW-0812">Transmembrane</keyword>
<feature type="transmembrane region" description="Helical" evidence="2">
    <location>
        <begin position="216"/>
        <end position="235"/>
    </location>
</feature>
<dbReference type="InterPro" id="IPR036691">
    <property type="entry name" value="Endo/exonu/phosph_ase_sf"/>
</dbReference>
<dbReference type="EMBL" id="JACHDO010000001">
    <property type="protein sequence ID" value="MBB5494160.1"/>
    <property type="molecule type" value="Genomic_DNA"/>
</dbReference>
<feature type="transmembrane region" description="Helical" evidence="2">
    <location>
        <begin position="244"/>
        <end position="261"/>
    </location>
</feature>
<dbReference type="GO" id="GO:0004519">
    <property type="term" value="F:endonuclease activity"/>
    <property type="evidence" value="ECO:0007669"/>
    <property type="project" value="UniProtKB-KW"/>
</dbReference>
<dbReference type="SUPFAM" id="SSF103473">
    <property type="entry name" value="MFS general substrate transporter"/>
    <property type="match status" value="1"/>
</dbReference>
<keyword evidence="5" id="KW-1185">Reference proteome</keyword>
<dbReference type="InterPro" id="IPR005135">
    <property type="entry name" value="Endo/exonuclease/phosphatase"/>
</dbReference>
<comment type="caution">
    <text evidence="4">The sequence shown here is derived from an EMBL/GenBank/DDBJ whole genome shotgun (WGS) entry which is preliminary data.</text>
</comment>
<feature type="transmembrane region" description="Helical" evidence="2">
    <location>
        <begin position="307"/>
        <end position="327"/>
    </location>
</feature>
<evidence type="ECO:0000256" key="1">
    <source>
        <dbReference type="SAM" id="MobiDB-lite"/>
    </source>
</evidence>
<keyword evidence="4" id="KW-0269">Exonuclease</keyword>
<dbReference type="PANTHER" id="PTHR14859:SF1">
    <property type="entry name" value="PGAP2-INTERACTING PROTEIN"/>
    <property type="match status" value="1"/>
</dbReference>
<reference evidence="4 5" key="1">
    <citation type="submission" date="2020-08" db="EMBL/GenBank/DDBJ databases">
        <title>Sequencing the genomes of 1000 actinobacteria strains.</title>
        <authorList>
            <person name="Klenk H.-P."/>
        </authorList>
    </citation>
    <scope>NUCLEOTIDE SEQUENCE [LARGE SCALE GENOMIC DNA]</scope>
    <source>
        <strain evidence="4 5">DSM 44598</strain>
    </source>
</reference>
<dbReference type="AlphaFoldDB" id="A0A840WAU0"/>
<dbReference type="Pfam" id="PF03372">
    <property type="entry name" value="Exo_endo_phos"/>
    <property type="match status" value="1"/>
</dbReference>
<evidence type="ECO:0000313" key="5">
    <source>
        <dbReference type="Proteomes" id="UP000579647"/>
    </source>
</evidence>
<protein>
    <submittedName>
        <fullName evidence="4">Endonuclease/exonuclease/phosphatase family metal-dependent hydrolase</fullName>
    </submittedName>
</protein>
<dbReference type="Proteomes" id="UP000579647">
    <property type="component" value="Unassembled WGS sequence"/>
</dbReference>
<evidence type="ECO:0000256" key="2">
    <source>
        <dbReference type="SAM" id="Phobius"/>
    </source>
</evidence>
<feature type="transmembrane region" description="Helical" evidence="2">
    <location>
        <begin position="154"/>
        <end position="174"/>
    </location>
</feature>
<feature type="domain" description="Endonuclease/exonuclease/phosphatase" evidence="3">
    <location>
        <begin position="411"/>
        <end position="628"/>
    </location>
</feature>
<gene>
    <name evidence="4" type="ORF">HNR07_005297</name>
</gene>
<keyword evidence="2" id="KW-1133">Transmembrane helix</keyword>
<keyword evidence="2" id="KW-0472">Membrane</keyword>
<dbReference type="RefSeq" id="WP_184367255.1">
    <property type="nucleotide sequence ID" value="NZ_JACHDO010000001.1"/>
</dbReference>